<evidence type="ECO:0000313" key="2">
    <source>
        <dbReference type="EMBL" id="OMH85820.1"/>
    </source>
</evidence>
<comment type="caution">
    <text evidence="2">The sequence shown here is derived from an EMBL/GenBank/DDBJ whole genome shotgun (WGS) entry which is preliminary data.</text>
</comment>
<feature type="compositionally biased region" description="Basic and acidic residues" evidence="1">
    <location>
        <begin position="1"/>
        <end position="10"/>
    </location>
</feature>
<feature type="region of interest" description="Disordered" evidence="1">
    <location>
        <begin position="1"/>
        <end position="83"/>
    </location>
</feature>
<feature type="compositionally biased region" description="Basic and acidic residues" evidence="1">
    <location>
        <begin position="29"/>
        <end position="47"/>
    </location>
</feature>
<dbReference type="AlphaFoldDB" id="A0A1R1PXX4"/>
<reference evidence="3" key="1">
    <citation type="submission" date="2017-01" db="EMBL/GenBank/DDBJ databases">
        <authorList>
            <person name="Wang Y."/>
            <person name="White M."/>
            <person name="Kvist S."/>
            <person name="Moncalvo J.-M."/>
        </authorList>
    </citation>
    <scope>NUCLEOTIDE SEQUENCE [LARGE SCALE GENOMIC DNA]</scope>
    <source>
        <strain evidence="3">COL-18-3</strain>
    </source>
</reference>
<protein>
    <submittedName>
        <fullName evidence="2">Uncharacterized protein</fullName>
    </submittedName>
</protein>
<dbReference type="EMBL" id="LSSK01000042">
    <property type="protein sequence ID" value="OMH85820.1"/>
    <property type="molecule type" value="Genomic_DNA"/>
</dbReference>
<feature type="compositionally biased region" description="Basic and acidic residues" evidence="1">
    <location>
        <begin position="63"/>
        <end position="78"/>
    </location>
</feature>
<evidence type="ECO:0000256" key="1">
    <source>
        <dbReference type="SAM" id="MobiDB-lite"/>
    </source>
</evidence>
<feature type="compositionally biased region" description="Basic and acidic residues" evidence="1">
    <location>
        <begin position="201"/>
        <end position="211"/>
    </location>
</feature>
<accession>A0A1R1PXX4</accession>
<organism evidence="2 3">
    <name type="scientific">Zancudomyces culisetae</name>
    <name type="common">Gut fungus</name>
    <name type="synonym">Smittium culisetae</name>
    <dbReference type="NCBI Taxonomy" id="1213189"/>
    <lineage>
        <taxon>Eukaryota</taxon>
        <taxon>Fungi</taxon>
        <taxon>Fungi incertae sedis</taxon>
        <taxon>Zoopagomycota</taxon>
        <taxon>Kickxellomycotina</taxon>
        <taxon>Harpellomycetes</taxon>
        <taxon>Harpellales</taxon>
        <taxon>Legeriomycetaceae</taxon>
        <taxon>Zancudomyces</taxon>
    </lineage>
</organism>
<keyword evidence="3" id="KW-1185">Reference proteome</keyword>
<sequence length="429" mass="49104">MDVDMKEKVQEGGSESSFGTDRGYNGFSEETKLDEREYEEHMHENARRNSKSLSIEINPDFPNDEHPSCDTYHPEARSSESLSVRDSFSISSCLMSSPETKTPLPIEHGSLAVGTSTQTIHDKDAATLVDTLDSSSGNEARRTHKNILPRMGFSSNNEYETDGTITDDELVGLEPYTKLGECKPYSNYFTIKENLVGAGDSKHENYPRDSRAALSQEKNAKSFRSSYKLRKDCAYSPTPINRMQAGNLSNNYNRVHTHQNLEKYMTSSFNRADTTEEAYKNNDYPTSQAENSDATITDDELLEFSEEFVSSDRYPHAEYYPENNNDYNMYMDYLKWKKMHCTNQYQRQKLAQKVNQSLVYKAARGSFPTEEAFCRDIEQSFYHKVSTNNSPFGRKRFMASREKPLFLNSPPGPKYVHLRSSPSKYKISK</sequence>
<name>A0A1R1PXX4_ZANCU</name>
<dbReference type="Proteomes" id="UP000188320">
    <property type="component" value="Unassembled WGS sequence"/>
</dbReference>
<gene>
    <name evidence="2" type="ORF">AX774_g628</name>
</gene>
<feature type="region of interest" description="Disordered" evidence="1">
    <location>
        <begin position="201"/>
        <end position="221"/>
    </location>
</feature>
<proteinExistence type="predicted"/>
<evidence type="ECO:0000313" key="3">
    <source>
        <dbReference type="Proteomes" id="UP000188320"/>
    </source>
</evidence>